<proteinExistence type="predicted"/>
<organism evidence="2 3">
    <name type="scientific">Rhodopseudomonas palustris</name>
    <dbReference type="NCBI Taxonomy" id="1076"/>
    <lineage>
        <taxon>Bacteria</taxon>
        <taxon>Pseudomonadati</taxon>
        <taxon>Pseudomonadota</taxon>
        <taxon>Alphaproteobacteria</taxon>
        <taxon>Hyphomicrobiales</taxon>
        <taxon>Nitrobacteraceae</taxon>
        <taxon>Rhodopseudomonas</taxon>
    </lineage>
</organism>
<keyword evidence="1" id="KW-1133">Transmembrane helix</keyword>
<feature type="transmembrane region" description="Helical" evidence="1">
    <location>
        <begin position="85"/>
        <end position="105"/>
    </location>
</feature>
<evidence type="ECO:0000313" key="2">
    <source>
        <dbReference type="EMBL" id="PZA09360.1"/>
    </source>
</evidence>
<accession>A0A323UD51</accession>
<dbReference type="AlphaFoldDB" id="A0A323UD51"/>
<keyword evidence="1" id="KW-0812">Transmembrane</keyword>
<dbReference type="RefSeq" id="WP_110788707.1">
    <property type="nucleotide sequence ID" value="NZ_QKQS01000038.1"/>
</dbReference>
<name>A0A323UD51_RHOPL</name>
<protein>
    <submittedName>
        <fullName evidence="2">Anti-sigma factor</fullName>
    </submittedName>
</protein>
<dbReference type="Proteomes" id="UP000248134">
    <property type="component" value="Unassembled WGS sequence"/>
</dbReference>
<reference evidence="2 3" key="1">
    <citation type="submission" date="2018-06" db="EMBL/GenBank/DDBJ databases">
        <title>Draft Whole-Genome Sequence of the purple photosynthetic bacterium Rhodospeudomonas palustris XCP.</title>
        <authorList>
            <person name="Rayyan A."/>
            <person name="Meyer T.E."/>
            <person name="Kyndt J.A."/>
        </authorList>
    </citation>
    <scope>NUCLEOTIDE SEQUENCE [LARGE SCALE GENOMIC DNA]</scope>
    <source>
        <strain evidence="2 3">XCP</strain>
    </source>
</reference>
<comment type="caution">
    <text evidence="2">The sequence shown here is derived from an EMBL/GenBank/DDBJ whole genome shotgun (WGS) entry which is preliminary data.</text>
</comment>
<evidence type="ECO:0000256" key="1">
    <source>
        <dbReference type="SAM" id="Phobius"/>
    </source>
</evidence>
<keyword evidence="1" id="KW-0472">Membrane</keyword>
<dbReference type="OrthoDB" id="7187254at2"/>
<evidence type="ECO:0000313" key="3">
    <source>
        <dbReference type="Proteomes" id="UP000248134"/>
    </source>
</evidence>
<dbReference type="EMBL" id="QKQS01000038">
    <property type="protein sequence ID" value="PZA09360.1"/>
    <property type="molecule type" value="Genomic_DNA"/>
</dbReference>
<gene>
    <name evidence="2" type="ORF">DNX69_24990</name>
</gene>
<sequence>MTARRPLSDDDLQAYVDGRLDAARRAEVDAYLESDAEAARRIAGQIADRDDLRARLASVAAEPIPARLSIAHLRSERRGFAGQRFGAVAAALACLLIGGAGGWLASERWHRAPTVVAAAPVADAAMVAWRTYAVEVAHPVEVSADQEAHLVQWLSRRLGRKLTAPKLDALGLKLIGGRLLPATNGPAAQFMYEDAQGRRVTVYVRPGGDAEPSAFRFERTGELAAFSWIDAQLSYAVVAQTDRDHLLGIARAIYQQYEAL</sequence>